<proteinExistence type="predicted"/>
<evidence type="ECO:0000313" key="2">
    <source>
        <dbReference type="EMBL" id="TNC72392.1"/>
    </source>
</evidence>
<organism evidence="2 3">
    <name type="scientific">Rubellimicrobium roseum</name>
    <dbReference type="NCBI Taxonomy" id="687525"/>
    <lineage>
        <taxon>Bacteria</taxon>
        <taxon>Pseudomonadati</taxon>
        <taxon>Pseudomonadota</taxon>
        <taxon>Alphaproteobacteria</taxon>
        <taxon>Rhodobacterales</taxon>
        <taxon>Roseobacteraceae</taxon>
        <taxon>Rubellimicrobium</taxon>
    </lineage>
</organism>
<sequence length="158" mass="16867">MSWQMVAMAAAGLALLGACADLDDGSYRVFEPPEATFATASPAWDRAVERALTEAPFAKGPMAVVANEEGEIDVYRLVPCRDGRAICAGGPEGAAGTLRRTPDWFVVEGLYGRTFWLGYGGDGYVERAGRFVPLAWNARPLGTGPGDDPALETAFRHD</sequence>
<dbReference type="OrthoDB" id="7868250at2"/>
<name>A0A5C4NE27_9RHOB</name>
<reference evidence="2 3" key="1">
    <citation type="submission" date="2019-06" db="EMBL/GenBank/DDBJ databases">
        <authorList>
            <person name="Jiang L."/>
        </authorList>
    </citation>
    <scope>NUCLEOTIDE SEQUENCE [LARGE SCALE GENOMIC DNA]</scope>
    <source>
        <strain evidence="2 3">YIM 48858</strain>
    </source>
</reference>
<feature type="signal peptide" evidence="1">
    <location>
        <begin position="1"/>
        <end position="20"/>
    </location>
</feature>
<keyword evidence="1" id="KW-0732">Signal</keyword>
<comment type="caution">
    <text evidence="2">The sequence shown here is derived from an EMBL/GenBank/DDBJ whole genome shotgun (WGS) entry which is preliminary data.</text>
</comment>
<dbReference type="AlphaFoldDB" id="A0A5C4NE27"/>
<gene>
    <name evidence="2" type="ORF">FHG71_08360</name>
</gene>
<dbReference type="EMBL" id="VDFV01000008">
    <property type="protein sequence ID" value="TNC72392.1"/>
    <property type="molecule type" value="Genomic_DNA"/>
</dbReference>
<evidence type="ECO:0000256" key="1">
    <source>
        <dbReference type="SAM" id="SignalP"/>
    </source>
</evidence>
<feature type="chain" id="PRO_5022760139" description="Lipoprotein" evidence="1">
    <location>
        <begin position="21"/>
        <end position="158"/>
    </location>
</feature>
<evidence type="ECO:0000313" key="3">
    <source>
        <dbReference type="Proteomes" id="UP000305709"/>
    </source>
</evidence>
<protein>
    <recommendedName>
        <fullName evidence="4">Lipoprotein</fullName>
    </recommendedName>
</protein>
<evidence type="ECO:0008006" key="4">
    <source>
        <dbReference type="Google" id="ProtNLM"/>
    </source>
</evidence>
<accession>A0A5C4NE27</accession>
<dbReference type="RefSeq" id="WP_139081175.1">
    <property type="nucleotide sequence ID" value="NZ_VDFV01000008.1"/>
</dbReference>
<keyword evidence="3" id="KW-1185">Reference proteome</keyword>
<dbReference type="Proteomes" id="UP000305709">
    <property type="component" value="Unassembled WGS sequence"/>
</dbReference>